<dbReference type="Proteomes" id="UP000214365">
    <property type="component" value="Unassembled WGS sequence"/>
</dbReference>
<comment type="similarity">
    <text evidence="1">Belongs to the phospholipid scramblase family.</text>
</comment>
<comment type="caution">
    <text evidence="4">The sequence shown here is derived from an EMBL/GenBank/DDBJ whole genome shotgun (WGS) entry which is preliminary data.</text>
</comment>
<proteinExistence type="inferred from homology"/>
<protein>
    <recommendedName>
        <fullName evidence="6">Phospholipid scramblase</fullName>
    </recommendedName>
</protein>
<evidence type="ECO:0000256" key="3">
    <source>
        <dbReference type="SAM" id="SignalP"/>
    </source>
</evidence>
<dbReference type="PANTHER" id="PTHR23248:SF9">
    <property type="entry name" value="PHOSPHOLIPID SCRAMBLASE"/>
    <property type="match status" value="1"/>
</dbReference>
<reference evidence="4 5" key="1">
    <citation type="submission" date="2015-06" db="EMBL/GenBank/DDBJ databases">
        <title>Talaromyces atroroseus IBT 11181 draft genome.</title>
        <authorList>
            <person name="Rasmussen K.B."/>
            <person name="Rasmussen S."/>
            <person name="Petersen B."/>
            <person name="Sicheritz-Ponten T."/>
            <person name="Mortensen U.H."/>
            <person name="Thrane U."/>
        </authorList>
    </citation>
    <scope>NUCLEOTIDE SEQUENCE [LARGE SCALE GENOMIC DNA]</scope>
    <source>
        <strain evidence="4 5">IBT 11181</strain>
    </source>
</reference>
<feature type="region of interest" description="Disordered" evidence="2">
    <location>
        <begin position="549"/>
        <end position="619"/>
    </location>
</feature>
<keyword evidence="3" id="KW-0732">Signal</keyword>
<dbReference type="GO" id="GO:0005886">
    <property type="term" value="C:plasma membrane"/>
    <property type="evidence" value="ECO:0007669"/>
    <property type="project" value="TreeGrafter"/>
</dbReference>
<evidence type="ECO:0000256" key="2">
    <source>
        <dbReference type="SAM" id="MobiDB-lite"/>
    </source>
</evidence>
<dbReference type="RefSeq" id="XP_020124209.1">
    <property type="nucleotide sequence ID" value="XM_020260110.1"/>
</dbReference>
<dbReference type="PANTHER" id="PTHR23248">
    <property type="entry name" value="PHOSPHOLIPID SCRAMBLASE-RELATED"/>
    <property type="match status" value="1"/>
</dbReference>
<dbReference type="AlphaFoldDB" id="A0A225B2Z0"/>
<evidence type="ECO:0008006" key="6">
    <source>
        <dbReference type="Google" id="ProtNLM"/>
    </source>
</evidence>
<gene>
    <name evidence="4" type="ORF">UA08_00317</name>
</gene>
<dbReference type="Pfam" id="PF03803">
    <property type="entry name" value="Scramblase"/>
    <property type="match status" value="2"/>
</dbReference>
<dbReference type="InterPro" id="IPR005552">
    <property type="entry name" value="Scramblase"/>
</dbReference>
<accession>A0A225B2Z0</accession>
<feature type="signal peptide" evidence="3">
    <location>
        <begin position="1"/>
        <end position="21"/>
    </location>
</feature>
<name>A0A225B2Z0_TALAT</name>
<sequence>MLAKSVTAIWALLLLITSAQAQFQFFEQMFGGGSQQGRQQEQEASSDSAWYQKTWDGDMWSKSIRAPALRRATHYSRAFATRYPSTPPQGPRNSIRRPDLPAPIGKPPNSSSEIAHSELMKSADLPAVLRETNPAENTLLSPVHVPEDPNGVLKQNHPAAKLLANSGLVIRRELELLNVLLAYEQPNRYTIYDAQGNHVGHIIEDVGGLGRSITRQWFRTHRSFTAHVFDRDENEILRIHRPFSWVNSRIRIYDPRSPTDQTYSTTSHSYELTSNTQWVPIAEDGSFKISQLPLSAMRVIGEVQQQWALMRRKYDMFLYHPNPTAQTDLGVRQIAEPSDGLSQPQQTQLIKHSGNSNGAGEYHQFSYVDEPALSWDFSLRSADDRLIGSVNRNFSGFAREIFTNMGVYALRMDSAVLAEDKERQNPTSQPSHQLVTQTENNTGMTLDQRAIMLATAISIDFDYFSIHSPQNNAEALPWLWFPGGSSAEGAAAGNAESAAGASAGASTESTALGEVGATAVGRAGAAGTMAEGATAGVAGAGSMAGYDALRRGISPDNQPPPFYEDQPLDSTRPDQSAAPEEVWGETENPWGSKGGDVGPSGSSEGGKSDGIDFDDFDFF</sequence>
<keyword evidence="5" id="KW-1185">Reference proteome</keyword>
<evidence type="ECO:0000313" key="4">
    <source>
        <dbReference type="EMBL" id="OKL64088.1"/>
    </source>
</evidence>
<organism evidence="4 5">
    <name type="scientific">Talaromyces atroroseus</name>
    <dbReference type="NCBI Taxonomy" id="1441469"/>
    <lineage>
        <taxon>Eukaryota</taxon>
        <taxon>Fungi</taxon>
        <taxon>Dikarya</taxon>
        <taxon>Ascomycota</taxon>
        <taxon>Pezizomycotina</taxon>
        <taxon>Eurotiomycetes</taxon>
        <taxon>Eurotiomycetidae</taxon>
        <taxon>Eurotiales</taxon>
        <taxon>Trichocomaceae</taxon>
        <taxon>Talaromyces</taxon>
        <taxon>Talaromyces sect. Trachyspermi</taxon>
    </lineage>
</organism>
<feature type="chain" id="PRO_5013347711" description="Phospholipid scramblase" evidence="3">
    <location>
        <begin position="22"/>
        <end position="619"/>
    </location>
</feature>
<dbReference type="GeneID" id="31000072"/>
<dbReference type="OrthoDB" id="191150at2759"/>
<dbReference type="GO" id="GO:0017128">
    <property type="term" value="F:phospholipid scramblase activity"/>
    <property type="evidence" value="ECO:0007669"/>
    <property type="project" value="InterPro"/>
</dbReference>
<dbReference type="EMBL" id="LFMY01000001">
    <property type="protein sequence ID" value="OKL64088.1"/>
    <property type="molecule type" value="Genomic_DNA"/>
</dbReference>
<evidence type="ECO:0000256" key="1">
    <source>
        <dbReference type="ARBA" id="ARBA00005350"/>
    </source>
</evidence>
<dbReference type="STRING" id="1441469.A0A225B2Z0"/>
<evidence type="ECO:0000313" key="5">
    <source>
        <dbReference type="Proteomes" id="UP000214365"/>
    </source>
</evidence>
<feature type="region of interest" description="Disordered" evidence="2">
    <location>
        <begin position="79"/>
        <end position="112"/>
    </location>
</feature>